<sequence length="663" mass="74204">MKLKLLLFSTLILSGSCFSQIINITDFTETHSNKFSDGNEDITKEKLDHDFTIQITDVSKVDSVQIKNVAGNFYTPDVDTTLQTELSKRFNVSGAVVENDSIFTINLFKGGNTKTVTIKVAVSGANITEDTTKNGPCTLTFPKPDCTQLLDFDHNFGEDVRFYDKRRITYVYDFSPKDPNKRGFFKITRIDDKATAGNYKLHTESVNFNTESLCPKDNVKVKIVNVNRFMYDVSIADTLISYDSEPSALFSKMFIGDDSILGNLITNYEKNIIQKTGAVENDPRNTLNEKLSCFIHKYNQLRNKILEAYDPCATFPCCFSVQYTDLADSLVEIRSDAAAAQAKLDLLKEKSKAAQQEIDTCEKNESTLKENTAQLEKLNNLAKAEKDAKADEIKKLEAAIIKLKDKAADCSKNKDEYLKKIAEATTVATEFAGVNSILSSLPSDSELKSMIVFLRNMVLENQMYSLDYVPLNGNLLELKIQIDSKDSVFNQFSLPPYKPKEPATIEIPILKPFVSFSSGSFVAIGKNLQNKTYKWIEAGNSFVLAENGYTERPVGFAALGNVEFKISRSTGFGPSFGVGLTIEDEPRLSYLGGLSFFFGESRQFTLTGGYIGMQVDHLDNDFESMFDQQTLSGTKTSIEYHKEFKVGAFISLTYTPFKQLRNK</sequence>
<reference evidence="3" key="1">
    <citation type="submission" date="2020-02" db="EMBL/GenBank/DDBJ databases">
        <title>Flavobacterium sp. genome.</title>
        <authorList>
            <person name="Jung H.S."/>
            <person name="Baek J.H."/>
            <person name="Jeon C.O."/>
        </authorList>
    </citation>
    <scope>NUCLEOTIDE SEQUENCE</scope>
    <source>
        <strain evidence="3">SE-s28</strain>
    </source>
</reference>
<name>A0A972FIG9_9FLAO</name>
<protein>
    <submittedName>
        <fullName evidence="3">Uncharacterized protein</fullName>
    </submittedName>
</protein>
<proteinExistence type="predicted"/>
<evidence type="ECO:0000313" key="4">
    <source>
        <dbReference type="Proteomes" id="UP000712080"/>
    </source>
</evidence>
<dbReference type="PROSITE" id="PS51257">
    <property type="entry name" value="PROKAR_LIPOPROTEIN"/>
    <property type="match status" value="1"/>
</dbReference>
<feature type="signal peptide" evidence="2">
    <location>
        <begin position="1"/>
        <end position="19"/>
    </location>
</feature>
<accession>A0A972FIG9</accession>
<keyword evidence="4" id="KW-1185">Reference proteome</keyword>
<dbReference type="EMBL" id="JAAMPU010000092">
    <property type="protein sequence ID" value="NMH26566.1"/>
    <property type="molecule type" value="Genomic_DNA"/>
</dbReference>
<dbReference type="Proteomes" id="UP000712080">
    <property type="component" value="Unassembled WGS sequence"/>
</dbReference>
<comment type="caution">
    <text evidence="3">The sequence shown here is derived from an EMBL/GenBank/DDBJ whole genome shotgun (WGS) entry which is preliminary data.</text>
</comment>
<dbReference type="AlphaFoldDB" id="A0A972FIG9"/>
<keyword evidence="2" id="KW-0732">Signal</keyword>
<feature type="coiled-coil region" evidence="1">
    <location>
        <begin position="330"/>
        <end position="413"/>
    </location>
</feature>
<gene>
    <name evidence="3" type="ORF">G6047_00850</name>
</gene>
<dbReference type="RefSeq" id="WP_169525494.1">
    <property type="nucleotide sequence ID" value="NZ_JAAMPU010000092.1"/>
</dbReference>
<evidence type="ECO:0000256" key="1">
    <source>
        <dbReference type="SAM" id="Coils"/>
    </source>
</evidence>
<organism evidence="3 4">
    <name type="scientific">Flavobacterium silvaticum</name>
    <dbReference type="NCBI Taxonomy" id="1852020"/>
    <lineage>
        <taxon>Bacteria</taxon>
        <taxon>Pseudomonadati</taxon>
        <taxon>Bacteroidota</taxon>
        <taxon>Flavobacteriia</taxon>
        <taxon>Flavobacteriales</taxon>
        <taxon>Flavobacteriaceae</taxon>
        <taxon>Flavobacterium</taxon>
    </lineage>
</organism>
<feature type="chain" id="PRO_5037455079" evidence="2">
    <location>
        <begin position="20"/>
        <end position="663"/>
    </location>
</feature>
<keyword evidence="1" id="KW-0175">Coiled coil</keyword>
<evidence type="ECO:0000256" key="2">
    <source>
        <dbReference type="SAM" id="SignalP"/>
    </source>
</evidence>
<evidence type="ECO:0000313" key="3">
    <source>
        <dbReference type="EMBL" id="NMH26566.1"/>
    </source>
</evidence>